<dbReference type="Gene3D" id="3.30.200.20">
    <property type="entry name" value="Phosphorylase Kinase, domain 1"/>
    <property type="match status" value="1"/>
</dbReference>
<dbReference type="Proteomes" id="UP000027931">
    <property type="component" value="Unassembled WGS sequence"/>
</dbReference>
<organism evidence="1 2">
    <name type="scientific">Tumebacillus flagellatus</name>
    <dbReference type="NCBI Taxonomy" id="1157490"/>
    <lineage>
        <taxon>Bacteria</taxon>
        <taxon>Bacillati</taxon>
        <taxon>Bacillota</taxon>
        <taxon>Bacilli</taxon>
        <taxon>Bacillales</taxon>
        <taxon>Alicyclobacillaceae</taxon>
        <taxon>Tumebacillus</taxon>
    </lineage>
</organism>
<dbReference type="SUPFAM" id="SSF56112">
    <property type="entry name" value="Protein kinase-like (PK-like)"/>
    <property type="match status" value="1"/>
</dbReference>
<dbReference type="PANTHER" id="PTHR37171">
    <property type="entry name" value="SERINE/THREONINE-PROTEIN KINASE YRZF-RELATED"/>
    <property type="match status" value="1"/>
</dbReference>
<dbReference type="InterPro" id="IPR011009">
    <property type="entry name" value="Kinase-like_dom_sf"/>
</dbReference>
<comment type="caution">
    <text evidence="1">The sequence shown here is derived from an EMBL/GenBank/DDBJ whole genome shotgun (WGS) entry which is preliminary data.</text>
</comment>
<dbReference type="InterPro" id="IPR052396">
    <property type="entry name" value="Meiotic_Drive_Suppr_Kinase"/>
</dbReference>
<protein>
    <recommendedName>
        <fullName evidence="3">Serine/threonine protein kinase</fullName>
    </recommendedName>
</protein>
<proteinExistence type="predicted"/>
<dbReference type="PANTHER" id="PTHR37171:SF1">
    <property type="entry name" value="SERINE_THREONINE-PROTEIN KINASE YRZF-RELATED"/>
    <property type="match status" value="1"/>
</dbReference>
<name>A0A074LW14_9BACL</name>
<sequence length="226" mass="26015">MSEWPNVEEIRAKVSDVRVRSVNPRDPVHVNSHPETWRVIGVGNSAAVFQPKESPELAIKVYAPEFAQVCAQEAGIYEQLGENEFFPRYYGRGERFLVIEYRAGKNLYDCLVQGVEIPEQVIHDVDTAIEFAKERGLNPSDIHVKNVLVHGGRGFLVDVSDYRNEGDCKRWPDLKAAYYQYYRELYRPGLTIPAWVLETIRKWYKSPEGGSSNIAVFAERIIRMFF</sequence>
<reference evidence="1 2" key="1">
    <citation type="journal article" date="2013" name="Int. J. Syst. Evol. Microbiol.">
        <title>Tumebacillus flagellatus sp. nov., an alpha-amylase/pullulanase-producing bacterium isolated from cassava wastewater.</title>
        <authorList>
            <person name="Wang Q."/>
            <person name="Xie N."/>
            <person name="Qin Y."/>
            <person name="Shen N."/>
            <person name="Zhu J."/>
            <person name="Mi H."/>
            <person name="Huang R."/>
        </authorList>
    </citation>
    <scope>NUCLEOTIDE SEQUENCE [LARGE SCALE GENOMIC DNA]</scope>
    <source>
        <strain evidence="1 2">GST4</strain>
    </source>
</reference>
<dbReference type="AlphaFoldDB" id="A0A074LW14"/>
<dbReference type="eggNOG" id="COG0515">
    <property type="taxonomic scope" value="Bacteria"/>
</dbReference>
<keyword evidence="2" id="KW-1185">Reference proteome</keyword>
<dbReference type="RefSeq" id="WP_038085320.1">
    <property type="nucleotide sequence ID" value="NZ_JMIR01000005.1"/>
</dbReference>
<accession>A0A074LW14</accession>
<dbReference type="STRING" id="1157490.EL26_05565"/>
<evidence type="ECO:0000313" key="1">
    <source>
        <dbReference type="EMBL" id="KEO84233.1"/>
    </source>
</evidence>
<gene>
    <name evidence="1" type="ORF">EL26_05565</name>
</gene>
<dbReference type="OrthoDB" id="529320at2"/>
<evidence type="ECO:0000313" key="2">
    <source>
        <dbReference type="Proteomes" id="UP000027931"/>
    </source>
</evidence>
<evidence type="ECO:0008006" key="3">
    <source>
        <dbReference type="Google" id="ProtNLM"/>
    </source>
</evidence>
<dbReference type="EMBL" id="JMIR01000005">
    <property type="protein sequence ID" value="KEO84233.1"/>
    <property type="molecule type" value="Genomic_DNA"/>
</dbReference>